<feature type="compositionally biased region" description="Low complexity" evidence="1">
    <location>
        <begin position="39"/>
        <end position="52"/>
    </location>
</feature>
<evidence type="ECO:0000313" key="2">
    <source>
        <dbReference type="EMBL" id="MBW0527324.1"/>
    </source>
</evidence>
<accession>A0A9Q3EU50</accession>
<dbReference type="Proteomes" id="UP000765509">
    <property type="component" value="Unassembled WGS sequence"/>
</dbReference>
<gene>
    <name evidence="2" type="ORF">O181_067039</name>
</gene>
<proteinExistence type="predicted"/>
<comment type="caution">
    <text evidence="2">The sequence shown here is derived from an EMBL/GenBank/DDBJ whole genome shotgun (WGS) entry which is preliminary data.</text>
</comment>
<evidence type="ECO:0000256" key="1">
    <source>
        <dbReference type="SAM" id="MobiDB-lite"/>
    </source>
</evidence>
<feature type="region of interest" description="Disordered" evidence="1">
    <location>
        <begin position="26"/>
        <end position="54"/>
    </location>
</feature>
<evidence type="ECO:0000313" key="3">
    <source>
        <dbReference type="Proteomes" id="UP000765509"/>
    </source>
</evidence>
<keyword evidence="3" id="KW-1185">Reference proteome</keyword>
<reference evidence="2" key="1">
    <citation type="submission" date="2021-03" db="EMBL/GenBank/DDBJ databases">
        <title>Draft genome sequence of rust myrtle Austropuccinia psidii MF-1, a brazilian biotype.</title>
        <authorList>
            <person name="Quecine M.C."/>
            <person name="Pachon D.M.R."/>
            <person name="Bonatelli M.L."/>
            <person name="Correr F.H."/>
            <person name="Franceschini L.M."/>
            <person name="Leite T.F."/>
            <person name="Margarido G.R.A."/>
            <person name="Almeida C.A."/>
            <person name="Ferrarezi J.A."/>
            <person name="Labate C.A."/>
        </authorList>
    </citation>
    <scope>NUCLEOTIDE SEQUENCE</scope>
    <source>
        <strain evidence="2">MF-1</strain>
    </source>
</reference>
<dbReference type="EMBL" id="AVOT02033430">
    <property type="protein sequence ID" value="MBW0527324.1"/>
    <property type="molecule type" value="Genomic_DNA"/>
</dbReference>
<protein>
    <submittedName>
        <fullName evidence="2">Uncharacterized protein</fullName>
    </submittedName>
</protein>
<sequence>MAVNKPPSVQLVQAATIPWWPFGNTNASLTPTVPDDRSTSTSDPSSGATATTNMEPDQILLNLTILHSPSSEKRALLCTTLLQCPKGHQQQHQWRQHCY</sequence>
<dbReference type="AlphaFoldDB" id="A0A9Q3EU50"/>
<organism evidence="2 3">
    <name type="scientific">Austropuccinia psidii MF-1</name>
    <dbReference type="NCBI Taxonomy" id="1389203"/>
    <lineage>
        <taxon>Eukaryota</taxon>
        <taxon>Fungi</taxon>
        <taxon>Dikarya</taxon>
        <taxon>Basidiomycota</taxon>
        <taxon>Pucciniomycotina</taxon>
        <taxon>Pucciniomycetes</taxon>
        <taxon>Pucciniales</taxon>
        <taxon>Sphaerophragmiaceae</taxon>
        <taxon>Austropuccinia</taxon>
    </lineage>
</organism>
<name>A0A9Q3EU50_9BASI</name>